<evidence type="ECO:0000313" key="1">
    <source>
        <dbReference type="EMBL" id="EHQ59587.1"/>
    </source>
</evidence>
<dbReference type="EMBL" id="AHKH01000114">
    <property type="protein sequence ID" value="EHQ59587.1"/>
    <property type="molecule type" value="Genomic_DNA"/>
</dbReference>
<name>H3SMV2_9BACL</name>
<protein>
    <submittedName>
        <fullName evidence="1">Uncharacterized protein</fullName>
    </submittedName>
</protein>
<reference evidence="1 2" key="1">
    <citation type="journal article" date="2012" name="J. Bacteriol.">
        <title>Genome Sequence of the Pattern-Forming Social Bacterium Paenibacillus dendritiformis C454 Chiral Morphotype.</title>
        <authorList>
            <person name="Sirota-Madi A."/>
            <person name="Olender T."/>
            <person name="Helman Y."/>
            <person name="Brainis I."/>
            <person name="Finkelshtein A."/>
            <person name="Roth D."/>
            <person name="Hagai E."/>
            <person name="Leshkowitz D."/>
            <person name="Brodsky L."/>
            <person name="Galatenko V."/>
            <person name="Nikolaev V."/>
            <person name="Gutnick D.L."/>
            <person name="Lancet D."/>
            <person name="Ben-Jacob E."/>
        </authorList>
    </citation>
    <scope>NUCLEOTIDE SEQUENCE [LARGE SCALE GENOMIC DNA]</scope>
    <source>
        <strain evidence="1 2">C454</strain>
    </source>
</reference>
<keyword evidence="2" id="KW-1185">Reference proteome</keyword>
<evidence type="ECO:0000313" key="2">
    <source>
        <dbReference type="Proteomes" id="UP000003900"/>
    </source>
</evidence>
<comment type="caution">
    <text evidence="1">The sequence shown here is derived from an EMBL/GenBank/DDBJ whole genome shotgun (WGS) entry which is preliminary data.</text>
</comment>
<accession>H3SMV2</accession>
<proteinExistence type="predicted"/>
<organism evidence="1 2">
    <name type="scientific">Paenibacillus dendritiformis C454</name>
    <dbReference type="NCBI Taxonomy" id="1131935"/>
    <lineage>
        <taxon>Bacteria</taxon>
        <taxon>Bacillati</taxon>
        <taxon>Bacillota</taxon>
        <taxon>Bacilli</taxon>
        <taxon>Bacillales</taxon>
        <taxon>Paenibacillaceae</taxon>
        <taxon>Paenibacillus</taxon>
    </lineage>
</organism>
<gene>
    <name evidence="1" type="ORF">PDENDC454_24403</name>
</gene>
<dbReference type="AlphaFoldDB" id="H3SMV2"/>
<dbReference type="PATRIC" id="fig|1131935.3.peg.5077"/>
<dbReference type="Proteomes" id="UP000003900">
    <property type="component" value="Unassembled WGS sequence"/>
</dbReference>
<dbReference type="STRING" id="1131935.PDENDC454_24403"/>
<sequence>MKLLLDKTTTQILENMIDAFEVAQHNGEQVECDEALLYLIKCLEEDIPYRGFFHDIYSFEAPFQYEENKR</sequence>